<dbReference type="AlphaFoldDB" id="A0A2V1DEL6"/>
<evidence type="ECO:0000313" key="2">
    <source>
        <dbReference type="EMBL" id="PVH96557.1"/>
    </source>
</evidence>
<name>A0A2V1DEL6_9PLEO</name>
<dbReference type="EMBL" id="KZ805461">
    <property type="protein sequence ID" value="PVH96557.1"/>
    <property type="molecule type" value="Genomic_DNA"/>
</dbReference>
<protein>
    <submittedName>
        <fullName evidence="2">Uncharacterized protein</fullName>
    </submittedName>
</protein>
<keyword evidence="1" id="KW-0812">Transmembrane</keyword>
<feature type="transmembrane region" description="Helical" evidence="1">
    <location>
        <begin position="32"/>
        <end position="48"/>
    </location>
</feature>
<gene>
    <name evidence="2" type="ORF">DM02DRAFT_116100</name>
</gene>
<organism evidence="2 3">
    <name type="scientific">Periconia macrospinosa</name>
    <dbReference type="NCBI Taxonomy" id="97972"/>
    <lineage>
        <taxon>Eukaryota</taxon>
        <taxon>Fungi</taxon>
        <taxon>Dikarya</taxon>
        <taxon>Ascomycota</taxon>
        <taxon>Pezizomycotina</taxon>
        <taxon>Dothideomycetes</taxon>
        <taxon>Pleosporomycetidae</taxon>
        <taxon>Pleosporales</taxon>
        <taxon>Massarineae</taxon>
        <taxon>Periconiaceae</taxon>
        <taxon>Periconia</taxon>
    </lineage>
</organism>
<keyword evidence="3" id="KW-1185">Reference proteome</keyword>
<accession>A0A2V1DEL6</accession>
<evidence type="ECO:0000256" key="1">
    <source>
        <dbReference type="SAM" id="Phobius"/>
    </source>
</evidence>
<evidence type="ECO:0000313" key="3">
    <source>
        <dbReference type="Proteomes" id="UP000244855"/>
    </source>
</evidence>
<sequence>MNMMHLFAYAASHCPLICSLFCDTRFVLSLNISFSGFILICFIGVLPCEPSLSSSSNSIFLPASNAEQQWCLDRFKYERYTAPDTDGEYSICPSAKSALSGRSSSGLDSLHISVVLPTASDACQSRLFHRFSLSVLVLWQELRPW</sequence>
<reference evidence="2 3" key="1">
    <citation type="journal article" date="2018" name="Sci. Rep.">
        <title>Comparative genomics provides insights into the lifestyle and reveals functional heterogeneity of dark septate endophytic fungi.</title>
        <authorList>
            <person name="Knapp D.G."/>
            <person name="Nemeth J.B."/>
            <person name="Barry K."/>
            <person name="Hainaut M."/>
            <person name="Henrissat B."/>
            <person name="Johnson J."/>
            <person name="Kuo A."/>
            <person name="Lim J.H.P."/>
            <person name="Lipzen A."/>
            <person name="Nolan M."/>
            <person name="Ohm R.A."/>
            <person name="Tamas L."/>
            <person name="Grigoriev I.V."/>
            <person name="Spatafora J.W."/>
            <person name="Nagy L.G."/>
            <person name="Kovacs G.M."/>
        </authorList>
    </citation>
    <scope>NUCLEOTIDE SEQUENCE [LARGE SCALE GENOMIC DNA]</scope>
    <source>
        <strain evidence="2 3">DSE2036</strain>
    </source>
</reference>
<keyword evidence="1" id="KW-1133">Transmembrane helix</keyword>
<keyword evidence="1" id="KW-0472">Membrane</keyword>
<proteinExistence type="predicted"/>
<dbReference type="Proteomes" id="UP000244855">
    <property type="component" value="Unassembled WGS sequence"/>
</dbReference>